<sequence>MAEDVFEIINGNVSRETFSVLQEFVKVLLRWNKRINLVSKRLNEIELWKEHVLDSILISLYIKDRDRLLMDIGSGAGFPGIVLSIIGHTNAVLVEINSKKAAFLNIAIAELGLKAKVENSDIKLLKGYNPFYITSRAVAPISQIIKMTQGCTIPETEFIFHVGEKDLIHERKVLGESFELQEWQNPYKDRCKIVSIKKLKTVPFKSKIIGIANQKGGVGKTTTAINLATAFSVIGKEVLLLDLDPQGNASTGVGISPESRKNNIYNLMREEININHTVVPTEIPSFDIIPSTIDLVAVEVELINKFGKEFILKRKIKELKKNYDLIFIDCGPSLGLLTINALASADSVLIPLQSEFFALEGLAHLLNTIALIKQSLNPSIVIEGMLLTMSDRRNRLSQQVESELREKFGDLVYESVIPRNVKLSEAPSHGKPAVIYDTKCMGSISYIMLAQEIMKIHKMV</sequence>
<dbReference type="EMBL" id="CP002130">
    <property type="protein sequence ID" value="AEI88555.1"/>
    <property type="molecule type" value="Genomic_DNA"/>
</dbReference>
<feature type="binding site" evidence="2">
    <location>
        <position position="136"/>
    </location>
    <ligand>
        <name>S-adenosyl-L-methionine</name>
        <dbReference type="ChEBI" id="CHEBI:59789"/>
    </ligand>
</feature>
<dbReference type="GO" id="GO:0005737">
    <property type="term" value="C:cytoplasm"/>
    <property type="evidence" value="ECO:0007669"/>
    <property type="project" value="UniProtKB-SubCell"/>
</dbReference>
<keyword evidence="4" id="KW-0131">Cell cycle</keyword>
<keyword evidence="2" id="KW-0808">Transferase</keyword>
<comment type="catalytic activity">
    <reaction evidence="2">
        <text>guanosine(527) in 16S rRNA + S-adenosyl-L-methionine = N(7)-methylguanosine(527) in 16S rRNA + S-adenosyl-L-homocysteine</text>
        <dbReference type="Rhea" id="RHEA:42732"/>
        <dbReference type="Rhea" id="RHEA-COMP:10209"/>
        <dbReference type="Rhea" id="RHEA-COMP:10210"/>
        <dbReference type="ChEBI" id="CHEBI:57856"/>
        <dbReference type="ChEBI" id="CHEBI:59789"/>
        <dbReference type="ChEBI" id="CHEBI:74269"/>
        <dbReference type="ChEBI" id="CHEBI:74480"/>
        <dbReference type="EC" id="2.1.1.170"/>
    </reaction>
</comment>
<comment type="function">
    <text evidence="2">Specifically methylates the N7 position of guanine in position 527 of 16S rRNA.</text>
</comment>
<keyword evidence="5" id="KW-1185">Reference proteome</keyword>
<keyword evidence="2" id="KW-0949">S-adenosyl-L-methionine</keyword>
<dbReference type="STRING" id="696127.midi_00238"/>
<dbReference type="EC" id="2.1.1.170" evidence="2"/>
<evidence type="ECO:0000313" key="5">
    <source>
        <dbReference type="Proteomes" id="UP000006639"/>
    </source>
</evidence>
<dbReference type="InterPro" id="IPR027417">
    <property type="entry name" value="P-loop_NTPase"/>
</dbReference>
<dbReference type="SUPFAM" id="SSF52540">
    <property type="entry name" value="P-loop containing nucleoside triphosphate hydrolases"/>
    <property type="match status" value="1"/>
</dbReference>
<dbReference type="HAMAP" id="MF_00074">
    <property type="entry name" value="16SrRNA_methyltr_G"/>
    <property type="match status" value="1"/>
</dbReference>
<comment type="similarity">
    <text evidence="2">Belongs to the methyltransferase superfamily. RNA methyltransferase RsmG family.</text>
</comment>
<feature type="binding site" evidence="2">
    <location>
        <position position="78"/>
    </location>
    <ligand>
        <name>S-adenosyl-L-methionine</name>
        <dbReference type="ChEBI" id="CHEBI:59789"/>
    </ligand>
</feature>
<dbReference type="Gene3D" id="3.40.50.300">
    <property type="entry name" value="P-loop containing nucleotide triphosphate hydrolases"/>
    <property type="match status" value="1"/>
</dbReference>
<gene>
    <name evidence="2" type="primary">rsmG</name>
    <name evidence="4" type="ordered locus">midi_00238</name>
</gene>
<dbReference type="GO" id="GO:0051301">
    <property type="term" value="P:cell division"/>
    <property type="evidence" value="ECO:0007669"/>
    <property type="project" value="UniProtKB-KW"/>
</dbReference>
<comment type="caution">
    <text evidence="2">Lacks conserved residue(s) required for the propagation of feature annotation.</text>
</comment>
<keyword evidence="4" id="KW-0132">Cell division</keyword>
<dbReference type="SUPFAM" id="SSF53335">
    <property type="entry name" value="S-adenosyl-L-methionine-dependent methyltransferases"/>
    <property type="match status" value="1"/>
</dbReference>
<dbReference type="InterPro" id="IPR029063">
    <property type="entry name" value="SAM-dependent_MTases_sf"/>
</dbReference>
<protein>
    <recommendedName>
        <fullName evidence="2">Ribosomal RNA small subunit methyltransferase G</fullName>
        <ecNumber evidence="2">2.1.1.170</ecNumber>
    </recommendedName>
    <alternativeName>
        <fullName evidence="2">16S rRNA 7-methylguanosine methyltransferase</fullName>
        <shortName evidence="2">16S rRNA m7G methyltransferase</shortName>
    </alternativeName>
</protein>
<dbReference type="InterPro" id="IPR050678">
    <property type="entry name" value="DNA_Partitioning_ATPase"/>
</dbReference>
<dbReference type="PANTHER" id="PTHR13696:SF52">
    <property type="entry name" value="PARA FAMILY PROTEIN CT_582"/>
    <property type="match status" value="1"/>
</dbReference>
<reference evidence="4 5" key="1">
    <citation type="journal article" date="2011" name="Mol. Biol. Evol.">
        <title>Phylogenomic evidence for the presence of a flagellum and cbb3 oxidase in the free-living mitochondrial ancestor.</title>
        <authorList>
            <person name="Sassera D."/>
            <person name="Lo N."/>
            <person name="Epis S."/>
            <person name="D'Auria G."/>
            <person name="Montagna M."/>
            <person name="Comandatore F."/>
            <person name="Horner D."/>
            <person name="Pereto J."/>
            <person name="Luciano A.M."/>
            <person name="Franciosi F."/>
            <person name="Ferri E."/>
            <person name="Crotti E."/>
            <person name="Bazzocchi C."/>
            <person name="Daffonchio D."/>
            <person name="Sacchi L."/>
            <person name="Moya A."/>
            <person name="Latorre A."/>
            <person name="Bandi C."/>
        </authorList>
    </citation>
    <scope>NUCLEOTIDE SEQUENCE [LARGE SCALE GENOMIC DNA]</scope>
    <source>
        <strain evidence="4 5">IricVA</strain>
    </source>
</reference>
<keyword evidence="2" id="KW-0489">Methyltransferase</keyword>
<dbReference type="KEGG" id="mmn:midi_00238"/>
<dbReference type="PANTHER" id="PTHR13696">
    <property type="entry name" value="P-LOOP CONTAINING NUCLEOSIDE TRIPHOSPHATE HYDROLASE"/>
    <property type="match status" value="1"/>
</dbReference>
<evidence type="ECO:0000313" key="4">
    <source>
        <dbReference type="EMBL" id="AEI88555.1"/>
    </source>
</evidence>
<dbReference type="Proteomes" id="UP000006639">
    <property type="component" value="Chromosome"/>
</dbReference>
<dbReference type="NCBIfam" id="TIGR00138">
    <property type="entry name" value="rsmG_gidB"/>
    <property type="match status" value="1"/>
</dbReference>
<feature type="binding site" evidence="2">
    <location>
        <begin position="117"/>
        <end position="118"/>
    </location>
    <ligand>
        <name>S-adenosyl-L-methionine</name>
        <dbReference type="ChEBI" id="CHEBI:59789"/>
    </ligand>
</feature>
<dbReference type="Pfam" id="PF02527">
    <property type="entry name" value="GidB"/>
    <property type="match status" value="1"/>
</dbReference>
<dbReference type="FunFam" id="3.40.50.300:FF:000285">
    <property type="entry name" value="Sporulation initiation inhibitor Soj"/>
    <property type="match status" value="1"/>
</dbReference>
<name>F7XV56_MIDMI</name>
<feature type="binding site" evidence="2">
    <location>
        <position position="73"/>
    </location>
    <ligand>
        <name>S-adenosyl-L-methionine</name>
        <dbReference type="ChEBI" id="CHEBI:59789"/>
    </ligand>
</feature>
<dbReference type="Gene3D" id="3.40.50.150">
    <property type="entry name" value="Vaccinia Virus protein VP39"/>
    <property type="match status" value="1"/>
</dbReference>
<keyword evidence="2" id="KW-0698">rRNA processing</keyword>
<dbReference type="GO" id="GO:0070043">
    <property type="term" value="F:rRNA (guanine-N7-)-methyltransferase activity"/>
    <property type="evidence" value="ECO:0007669"/>
    <property type="project" value="UniProtKB-UniRule"/>
</dbReference>
<dbReference type="AlphaFoldDB" id="F7XV56"/>
<dbReference type="InterPro" id="IPR003682">
    <property type="entry name" value="rRNA_ssu_MeTfrase_G"/>
</dbReference>
<organism evidence="4 5">
    <name type="scientific">Midichloria mitochondrii (strain IricVA)</name>
    <dbReference type="NCBI Taxonomy" id="696127"/>
    <lineage>
        <taxon>Bacteria</taxon>
        <taxon>Pseudomonadati</taxon>
        <taxon>Pseudomonadota</taxon>
        <taxon>Alphaproteobacteria</taxon>
        <taxon>Rickettsiales</taxon>
        <taxon>Candidatus Midichloriaceae</taxon>
        <taxon>Candidatus Midichloria</taxon>
    </lineage>
</organism>
<evidence type="ECO:0000256" key="2">
    <source>
        <dbReference type="HAMAP-Rule" id="MF_00074"/>
    </source>
</evidence>
<dbReference type="Pfam" id="PF13614">
    <property type="entry name" value="AAA_31"/>
    <property type="match status" value="1"/>
</dbReference>
<dbReference type="HOGENOM" id="CLU_594227_0_0_5"/>
<accession>F7XV56</accession>
<evidence type="ECO:0000256" key="1">
    <source>
        <dbReference type="ARBA" id="ARBA00057242"/>
    </source>
</evidence>
<comment type="function">
    <text evidence="1">Involved in chromosome partition. Localize to both poles of the predivisional cell following completion of DNA replication.</text>
</comment>
<dbReference type="CDD" id="cd02042">
    <property type="entry name" value="ParAB_family"/>
    <property type="match status" value="1"/>
</dbReference>
<proteinExistence type="inferred from homology"/>
<feature type="domain" description="AAA" evidence="3">
    <location>
        <begin position="206"/>
        <end position="381"/>
    </location>
</feature>
<keyword evidence="2" id="KW-0963">Cytoplasm</keyword>
<evidence type="ECO:0000259" key="3">
    <source>
        <dbReference type="Pfam" id="PF13614"/>
    </source>
</evidence>
<dbReference type="InterPro" id="IPR025669">
    <property type="entry name" value="AAA_dom"/>
</dbReference>
<comment type="subcellular location">
    <subcellularLocation>
        <location evidence="2">Cytoplasm</location>
    </subcellularLocation>
</comment>